<feature type="compositionally biased region" description="Basic residues" evidence="1">
    <location>
        <begin position="31"/>
        <end position="41"/>
    </location>
</feature>
<comment type="caution">
    <text evidence="2">The sequence shown here is derived from an EMBL/GenBank/DDBJ whole genome shotgun (WGS) entry which is preliminary data.</text>
</comment>
<organism evidence="2 3">
    <name type="scientific">Puccinia striiformis f. sp. tritici PST-78</name>
    <dbReference type="NCBI Taxonomy" id="1165861"/>
    <lineage>
        <taxon>Eukaryota</taxon>
        <taxon>Fungi</taxon>
        <taxon>Dikarya</taxon>
        <taxon>Basidiomycota</taxon>
        <taxon>Pucciniomycotina</taxon>
        <taxon>Pucciniomycetes</taxon>
        <taxon>Pucciniales</taxon>
        <taxon>Pucciniaceae</taxon>
        <taxon>Puccinia</taxon>
    </lineage>
</organism>
<evidence type="ECO:0000313" key="2">
    <source>
        <dbReference type="EMBL" id="KNE92003.1"/>
    </source>
</evidence>
<dbReference type="EMBL" id="AJIL01000179">
    <property type="protein sequence ID" value="KNE92003.1"/>
    <property type="molecule type" value="Genomic_DNA"/>
</dbReference>
<name>A0A0L0UY89_9BASI</name>
<evidence type="ECO:0000313" key="3">
    <source>
        <dbReference type="Proteomes" id="UP000054564"/>
    </source>
</evidence>
<sequence>MTVNKFIAGQRKRRVDASEKQQQSTQSTGPKHIKAKKRAKTQIKTVIIKSDSDKLGVPIPLDDSGDTPDEPIFVEDDELSGLQQEVLKERNQANDVVQLLSSLYNDIDSDLDDDGDKDRDKITNVDEIFQSLWPLFHNKRDHTSAPNTALATGGSG</sequence>
<protein>
    <submittedName>
        <fullName evidence="2">Uncharacterized protein</fullName>
    </submittedName>
</protein>
<keyword evidence="3" id="KW-1185">Reference proteome</keyword>
<accession>A0A0L0UY89</accession>
<reference evidence="3" key="1">
    <citation type="submission" date="2014-03" db="EMBL/GenBank/DDBJ databases">
        <title>The Genome Sequence of Puccinia striiformis f. sp. tritici PST-78.</title>
        <authorList>
            <consortium name="The Broad Institute Genome Sequencing Platform"/>
            <person name="Cuomo C."/>
            <person name="Hulbert S."/>
            <person name="Chen X."/>
            <person name="Walker B."/>
            <person name="Young S.K."/>
            <person name="Zeng Q."/>
            <person name="Gargeya S."/>
            <person name="Fitzgerald M."/>
            <person name="Haas B."/>
            <person name="Abouelleil A."/>
            <person name="Alvarado L."/>
            <person name="Arachchi H.M."/>
            <person name="Berlin A.M."/>
            <person name="Chapman S.B."/>
            <person name="Goldberg J."/>
            <person name="Griggs A."/>
            <person name="Gujja S."/>
            <person name="Hansen M."/>
            <person name="Howarth C."/>
            <person name="Imamovic A."/>
            <person name="Larimer J."/>
            <person name="McCowan C."/>
            <person name="Montmayeur A."/>
            <person name="Murphy C."/>
            <person name="Neiman D."/>
            <person name="Pearson M."/>
            <person name="Priest M."/>
            <person name="Roberts A."/>
            <person name="Saif S."/>
            <person name="Shea T."/>
            <person name="Sisk P."/>
            <person name="Sykes S."/>
            <person name="Wortman J."/>
            <person name="Nusbaum C."/>
            <person name="Birren B."/>
        </authorList>
    </citation>
    <scope>NUCLEOTIDE SEQUENCE [LARGE SCALE GENOMIC DNA]</scope>
    <source>
        <strain evidence="3">race PST-78</strain>
    </source>
</reference>
<evidence type="ECO:0000256" key="1">
    <source>
        <dbReference type="SAM" id="MobiDB-lite"/>
    </source>
</evidence>
<dbReference type="PANTHER" id="PTHR35871:SF1">
    <property type="entry name" value="CXC1-LIKE CYSTEINE CLUSTER ASSOCIATED WITH KDZ TRANSPOSASES DOMAIN-CONTAINING PROTEIN"/>
    <property type="match status" value="1"/>
</dbReference>
<dbReference type="PANTHER" id="PTHR35871">
    <property type="entry name" value="EXPRESSED PROTEIN"/>
    <property type="match status" value="1"/>
</dbReference>
<dbReference type="AlphaFoldDB" id="A0A0L0UY89"/>
<dbReference type="Proteomes" id="UP000054564">
    <property type="component" value="Unassembled WGS sequence"/>
</dbReference>
<feature type="compositionally biased region" description="Polar residues" evidence="1">
    <location>
        <begin position="20"/>
        <end position="29"/>
    </location>
</feature>
<feature type="region of interest" description="Disordered" evidence="1">
    <location>
        <begin position="1"/>
        <end position="41"/>
    </location>
</feature>
<gene>
    <name evidence="2" type="ORF">PSTG_14593</name>
</gene>
<proteinExistence type="predicted"/>